<reference evidence="1 2" key="1">
    <citation type="journal article" date="2014" name="Int. J. Syst. Evol. Microbiol.">
        <title>Oceanisphaera profunda sp. nov., a marine bacterium isolated from deep-sea sediment, and emended description of the genus Oceanisphaera.</title>
        <authorList>
            <person name="Xu Z."/>
            <person name="Zhang X.Y."/>
            <person name="Su H.N."/>
            <person name="Yu Z.C."/>
            <person name="Liu C."/>
            <person name="Li H."/>
            <person name="Chen X.L."/>
            <person name="Song X.Y."/>
            <person name="Xie B.B."/>
            <person name="Qin Q.L."/>
            <person name="Zhou B.C."/>
            <person name="Shi M."/>
            <person name="Huang Y."/>
            <person name="Zhang Y.Z."/>
        </authorList>
    </citation>
    <scope>NUCLEOTIDE SEQUENCE [LARGE SCALE GENOMIC DNA]</scope>
    <source>
        <strain evidence="1 2">SM1222</strain>
    </source>
</reference>
<dbReference type="RefSeq" id="WP_087038522.1">
    <property type="nucleotide sequence ID" value="NZ_CP021377.1"/>
</dbReference>
<sequence length="769" mass="88693">MPELKTSLLTYRDDLIDADRARLLPVYLYPLHMVNVKFWQWRECLDSQLSSHSYPYYVQGTRLYVALNNESDRLPIIKATDGTELGPERLEYAPVHNPIWLKLLLRRVGHQAGRMRGYRALGKPLLKLDEWAGANPGVEAIDIDGNVRQRRDRCTTEVQISFSSVTLRKLKEADKRSGKLWSRGQDGWFSRWFADQREEQHQEKPVLYREAKKAKNTRKQRPFLDLTAPQKLSASRSYFIQQFVEAYMESAQAYGFPLQAEVLNITKYAHRHRANNKKRLASLPLVNFAVTLIDARENIDIPFRDIHAFLQPLLAQQGIDVTLLLPTKAANNLQDICFLPQQRYLVVLDQGKGLPHDPYQITQQKMYAVPSCAVQHLIINPHEMNDNSQTEQWFTRDAQDDIIEVQDDYYDYQLDDLKQHAGSLAIKLAVCIKELHFKQLMRDTRARISDYLPQHAAHLSEISLIAEGCLFTVQDDRPLVVPLTLSDPTQLARCNAILARHHIDCEQLLQQLIMHWPYGFGPQTDITNDVDKFIKRQVILLQGEQDIFLQSPQQHTPILTPEGLTNLMPLLNGRKQSYPLSSWRLPSELQDRPSLIVLRELLVAGDTATDNALHKLLLHLPQLCRDWQYVIAQHNGQSMIGFDPLRKAFNDQATHCVGGDKQIFGLWWQWLSATLDRPVYEPRVWLRTVPGLSGLWLDEKQGVYLVGELSGLKLTLTRQPSIYRWHTLRGQLNADTLMPLLDVDFVRMGSLAGRVYPHLFIRLFNELNK</sequence>
<evidence type="ECO:0000313" key="1">
    <source>
        <dbReference type="EMBL" id="ART83845.1"/>
    </source>
</evidence>
<keyword evidence="2" id="KW-1185">Reference proteome</keyword>
<protein>
    <submittedName>
        <fullName evidence="1">Uncharacterized protein</fullName>
    </submittedName>
</protein>
<proteinExistence type="predicted"/>
<name>A0A1Y0D9R7_9GAMM</name>
<accession>A0A1Y0D9R7</accession>
<gene>
    <name evidence="1" type="ORF">CBP31_15375</name>
</gene>
<dbReference type="KEGG" id="opf:CBP31_15375"/>
<dbReference type="Proteomes" id="UP000243937">
    <property type="component" value="Chromosome"/>
</dbReference>
<organism evidence="1 2">
    <name type="scientific">Oceanisphaera profunda</name>
    <dbReference type="NCBI Taxonomy" id="1416627"/>
    <lineage>
        <taxon>Bacteria</taxon>
        <taxon>Pseudomonadati</taxon>
        <taxon>Pseudomonadota</taxon>
        <taxon>Gammaproteobacteria</taxon>
        <taxon>Aeromonadales</taxon>
        <taxon>Aeromonadaceae</taxon>
        <taxon>Oceanisphaera</taxon>
    </lineage>
</organism>
<dbReference type="EMBL" id="CP021377">
    <property type="protein sequence ID" value="ART83845.1"/>
    <property type="molecule type" value="Genomic_DNA"/>
</dbReference>
<evidence type="ECO:0000313" key="2">
    <source>
        <dbReference type="Proteomes" id="UP000243937"/>
    </source>
</evidence>
<dbReference type="OrthoDB" id="6394268at2"/>
<dbReference type="AlphaFoldDB" id="A0A1Y0D9R7"/>